<organism evidence="2 3">
    <name type="scientific">Algoriphagus halophilus</name>
    <dbReference type="NCBI Taxonomy" id="226505"/>
    <lineage>
        <taxon>Bacteria</taxon>
        <taxon>Pseudomonadati</taxon>
        <taxon>Bacteroidota</taxon>
        <taxon>Cytophagia</taxon>
        <taxon>Cytophagales</taxon>
        <taxon>Cyclobacteriaceae</taxon>
        <taxon>Algoriphagus</taxon>
    </lineage>
</organism>
<dbReference type="SUPFAM" id="SSF140931">
    <property type="entry name" value="Fic-like"/>
    <property type="match status" value="1"/>
</dbReference>
<accession>A0A1N6FQA8</accession>
<evidence type="ECO:0000313" key="2">
    <source>
        <dbReference type="EMBL" id="SIN97447.1"/>
    </source>
</evidence>
<dbReference type="AlphaFoldDB" id="A0A1N6FQA8"/>
<dbReference type="PANTHER" id="PTHR13504:SF38">
    <property type="entry name" value="FIDO DOMAIN-CONTAINING PROTEIN"/>
    <property type="match status" value="1"/>
</dbReference>
<dbReference type="Gene3D" id="1.10.3290.10">
    <property type="entry name" value="Fido-like domain"/>
    <property type="match status" value="1"/>
</dbReference>
<dbReference type="InterPro" id="IPR003812">
    <property type="entry name" value="Fido"/>
</dbReference>
<protein>
    <submittedName>
        <fullName evidence="2">Fic family protein</fullName>
    </submittedName>
</protein>
<evidence type="ECO:0000313" key="3">
    <source>
        <dbReference type="Proteomes" id="UP000185221"/>
    </source>
</evidence>
<name>A0A1N6FQA8_9BACT</name>
<dbReference type="PROSITE" id="PS51459">
    <property type="entry name" value="FIDO"/>
    <property type="match status" value="1"/>
</dbReference>
<dbReference type="Proteomes" id="UP000185221">
    <property type="component" value="Unassembled WGS sequence"/>
</dbReference>
<gene>
    <name evidence="2" type="ORF">SAMN05444394_2633</name>
</gene>
<dbReference type="STRING" id="226505.SAMN05444394_2633"/>
<sequence>MSIIVTLFFLLRHFYAIIVAIQMGLKMENRDELQLIKDIIASSDGIGIEQLLRLLPFQIEKRALQRRLKSLIEKNLILKKGEARSTKYYANVPEQTHNSGKIKSEKELQSTIPLSQEGKDVWALVSRPVAQRKPVGYERSFLENYRPNIDSFLSGEEKQKLAEWGNTRNGEQPAGTYAREILNRLLIDLSWNSSRLEGNTYSLLDTELLIHNGKTPSNKSPMETQMILNHKEAIEFLVESSDGVGFNRYTFLNLHALLSNNLLPNPAASGKLRTFGVGITNSVFTPLGIPQLIEESFDLILEKVSQIENPFEQAFFVLIQLPYLQPFDDVNKRVSRLAANIPLNKHNLAPLSFIDVPEESYIKGMLGIYELNRIELFKDVFLWAYERSALRYAAIRQSLGEPDPFRMKYREEIRGIVSQIVSNAMGKEEASLAIKSEVKKLQEPDRSRLAEVVETELLGLHEGNFARYRIRPSEFSAWKMKWDS</sequence>
<dbReference type="InterPro" id="IPR040198">
    <property type="entry name" value="Fido_containing"/>
</dbReference>
<dbReference type="EMBL" id="FSRC01000002">
    <property type="protein sequence ID" value="SIN97447.1"/>
    <property type="molecule type" value="Genomic_DNA"/>
</dbReference>
<keyword evidence="3" id="KW-1185">Reference proteome</keyword>
<dbReference type="Pfam" id="PF02661">
    <property type="entry name" value="Fic"/>
    <property type="match status" value="1"/>
</dbReference>
<dbReference type="InterPro" id="IPR036597">
    <property type="entry name" value="Fido-like_dom_sf"/>
</dbReference>
<evidence type="ECO:0000259" key="1">
    <source>
        <dbReference type="PROSITE" id="PS51459"/>
    </source>
</evidence>
<reference evidence="3" key="1">
    <citation type="submission" date="2016-11" db="EMBL/GenBank/DDBJ databases">
        <authorList>
            <person name="Varghese N."/>
            <person name="Submissions S."/>
        </authorList>
    </citation>
    <scope>NUCLEOTIDE SEQUENCE [LARGE SCALE GENOMIC DNA]</scope>
    <source>
        <strain evidence="3">DSM 15292</strain>
    </source>
</reference>
<proteinExistence type="predicted"/>
<feature type="domain" description="Fido" evidence="1">
    <location>
        <begin position="246"/>
        <end position="386"/>
    </location>
</feature>
<dbReference type="PANTHER" id="PTHR13504">
    <property type="entry name" value="FIDO DOMAIN-CONTAINING PROTEIN DDB_G0283145"/>
    <property type="match status" value="1"/>
</dbReference>